<keyword evidence="7 8" id="KW-0998">Cell outer membrane</keyword>
<feature type="domain" description="TonB-dependent receptor-like beta-barrel" evidence="11">
    <location>
        <begin position="439"/>
        <end position="930"/>
    </location>
</feature>
<dbReference type="Pfam" id="PF13715">
    <property type="entry name" value="CarbopepD_reg_2"/>
    <property type="match status" value="1"/>
</dbReference>
<keyword evidence="3 8" id="KW-1134">Transmembrane beta strand</keyword>
<protein>
    <submittedName>
        <fullName evidence="13">TonB-linked outer membrane protein, SusC/RagA family</fullName>
    </submittedName>
</protein>
<evidence type="ECO:0000313" key="14">
    <source>
        <dbReference type="Proteomes" id="UP000199492"/>
    </source>
</evidence>
<keyword evidence="10" id="KW-0732">Signal</keyword>
<evidence type="ECO:0000256" key="3">
    <source>
        <dbReference type="ARBA" id="ARBA00022452"/>
    </source>
</evidence>
<dbReference type="NCBIfam" id="TIGR04056">
    <property type="entry name" value="OMP_RagA_SusC"/>
    <property type="match status" value="1"/>
</dbReference>
<keyword evidence="5 9" id="KW-0798">TonB box</keyword>
<dbReference type="SUPFAM" id="SSF56935">
    <property type="entry name" value="Porins"/>
    <property type="match status" value="1"/>
</dbReference>
<feature type="chain" id="PRO_5011689857" evidence="10">
    <location>
        <begin position="23"/>
        <end position="1074"/>
    </location>
</feature>
<dbReference type="InterPro" id="IPR008969">
    <property type="entry name" value="CarboxyPept-like_regulatory"/>
</dbReference>
<dbReference type="InterPro" id="IPR037066">
    <property type="entry name" value="Plug_dom_sf"/>
</dbReference>
<dbReference type="InterPro" id="IPR012910">
    <property type="entry name" value="Plug_dom"/>
</dbReference>
<dbReference type="Gene3D" id="2.60.40.1120">
    <property type="entry name" value="Carboxypeptidase-like, regulatory domain"/>
    <property type="match status" value="1"/>
</dbReference>
<gene>
    <name evidence="13" type="ORF">SAMN04489796_110124</name>
</gene>
<evidence type="ECO:0000256" key="6">
    <source>
        <dbReference type="ARBA" id="ARBA00023136"/>
    </source>
</evidence>
<dbReference type="Gene3D" id="2.170.130.10">
    <property type="entry name" value="TonB-dependent receptor, plug domain"/>
    <property type="match status" value="1"/>
</dbReference>
<evidence type="ECO:0000313" key="13">
    <source>
        <dbReference type="EMBL" id="SDI40486.1"/>
    </source>
</evidence>
<dbReference type="InterPro" id="IPR023997">
    <property type="entry name" value="TonB-dep_OMP_SusC/RagA_CS"/>
</dbReference>
<sequence>MKLKLTWLLTLFMAFVMQFSFAQEKTVTGTVTTVADGLPLPGASVIVKGTSRGQQTDFDGKYTIQVNQGDVLVISYVGMTPGEVLVGAGNTYDVALEDANTLDEVIVVGYGTTTKDAFTGTATKIAAENLEAKTVSNISQALKGEVAGVNVVTGNGAPGSDATIRIRGFGSVNGNQAPLYVVDGAPYNSDISSINAADIESTTVLKDAAATSIYGSRGANGVILITTKQGKSGSSVISVDFQTSLNTLLLPQYDVIESPEEYIELSWLSLKNKGVLLGQADPLAYASANLYGTAEGINNQYNIWNAAGADLINPSTGKFNSGIERKYTPTKWSDAAFNTSFRQEANIQFSGGNEKTRFATSFGYLDDQGYAIKSSYKRYTTRINLEHKAKDWLTIGGNLAFTGGRYTNSGGDENVSSSSGNVFALTATTPRIYDIYLRDNDGNRIDDPIFGGFQYDYGGEYGRRSWTNTNGIADANYNLEQTDVVTMLGNFNVGVDFTDYLKLEVRYSGQYNNSDNSSRANPFYGGSADVGGTLFKDQRTNTNQNFLQLLRFNKSFGESNIEAFVAHESTENRYKRFGAGAQTAILPNTLDLAQYTTPFGKAYSFSQGWTLDSYFAQLNYSYAQKYYVTGSVRRDGSSRFLNDKWGTFGSVGLGWVASKEDFLSNVDFMDYLKVKASYGVIGDQGTNLQYGWQLYNINDTADGSYSFTQGSTLANPDLTWETSKIAQVGFESTWFNDRLDLDVDYYVKNTTNLFFNQSLPGSSGSAQIQYNDGTMRNSGIEFNALVRIIKDGDFRLSAGINGELFDNEITEMPKDFYTGEAKVLDGRYSKGKSLYDWYMREWAGVDPASGAALWNLYYDDLDNNGILSSGDIEISSMTLYLDDNPNANVKRTTTDTYTNATNKYVGKSAIPKVRGGFRINTGFKGFDLTAQFSYSLGGYVYDGGYAVLMNNRNLIGSDNFHTDVRDSWKEPGDITNVPRISAGYNTDTQFHSTSTRFLTKADYLSLNNVNLSYTLPKKAISDMNLTNVRLYVSGDNLMMLSARDGLNPSTLISSGNSGIYMPMTTFSLGAKIEF</sequence>
<dbReference type="PROSITE" id="PS52016">
    <property type="entry name" value="TONB_DEPENDENT_REC_3"/>
    <property type="match status" value="1"/>
</dbReference>
<dbReference type="STRING" id="262004.SAMN04489796_110124"/>
<dbReference type="OrthoDB" id="9768177at2"/>
<feature type="signal peptide" evidence="10">
    <location>
        <begin position="1"/>
        <end position="22"/>
    </location>
</feature>
<evidence type="ECO:0000259" key="11">
    <source>
        <dbReference type="Pfam" id="PF00593"/>
    </source>
</evidence>
<comment type="similarity">
    <text evidence="8 9">Belongs to the TonB-dependent receptor family.</text>
</comment>
<keyword evidence="14" id="KW-1185">Reference proteome</keyword>
<evidence type="ECO:0000256" key="1">
    <source>
        <dbReference type="ARBA" id="ARBA00004571"/>
    </source>
</evidence>
<dbReference type="SUPFAM" id="SSF49464">
    <property type="entry name" value="Carboxypeptidase regulatory domain-like"/>
    <property type="match status" value="1"/>
</dbReference>
<dbReference type="Proteomes" id="UP000199492">
    <property type="component" value="Unassembled WGS sequence"/>
</dbReference>
<dbReference type="Pfam" id="PF00593">
    <property type="entry name" value="TonB_dep_Rec_b-barrel"/>
    <property type="match status" value="1"/>
</dbReference>
<dbReference type="EMBL" id="FNCZ01000010">
    <property type="protein sequence ID" value="SDI40486.1"/>
    <property type="molecule type" value="Genomic_DNA"/>
</dbReference>
<accession>A0A1G8KAH8</accession>
<evidence type="ECO:0000256" key="9">
    <source>
        <dbReference type="RuleBase" id="RU003357"/>
    </source>
</evidence>
<evidence type="ECO:0000256" key="4">
    <source>
        <dbReference type="ARBA" id="ARBA00022692"/>
    </source>
</evidence>
<dbReference type="InterPro" id="IPR039426">
    <property type="entry name" value="TonB-dep_rcpt-like"/>
</dbReference>
<keyword evidence="6 8" id="KW-0472">Membrane</keyword>
<dbReference type="InterPro" id="IPR023996">
    <property type="entry name" value="TonB-dep_OMP_SusC/RagA"/>
</dbReference>
<comment type="subcellular location">
    <subcellularLocation>
        <location evidence="1 8">Cell outer membrane</location>
        <topology evidence="1 8">Multi-pass membrane protein</topology>
    </subcellularLocation>
</comment>
<evidence type="ECO:0000256" key="8">
    <source>
        <dbReference type="PROSITE-ProRule" id="PRU01360"/>
    </source>
</evidence>
<evidence type="ECO:0000256" key="10">
    <source>
        <dbReference type="SAM" id="SignalP"/>
    </source>
</evidence>
<evidence type="ECO:0000256" key="2">
    <source>
        <dbReference type="ARBA" id="ARBA00022448"/>
    </source>
</evidence>
<dbReference type="Gene3D" id="2.40.170.20">
    <property type="entry name" value="TonB-dependent receptor, beta-barrel domain"/>
    <property type="match status" value="1"/>
</dbReference>
<organism evidence="13 14">
    <name type="scientific">Winogradskyella thalassocola</name>
    <dbReference type="NCBI Taxonomy" id="262004"/>
    <lineage>
        <taxon>Bacteria</taxon>
        <taxon>Pseudomonadati</taxon>
        <taxon>Bacteroidota</taxon>
        <taxon>Flavobacteriia</taxon>
        <taxon>Flavobacteriales</taxon>
        <taxon>Flavobacteriaceae</taxon>
        <taxon>Winogradskyella</taxon>
    </lineage>
</organism>
<name>A0A1G8KAH8_9FLAO</name>
<keyword evidence="4 8" id="KW-0812">Transmembrane</keyword>
<keyword evidence="2 8" id="KW-0813">Transport</keyword>
<dbReference type="RefSeq" id="WP_092470489.1">
    <property type="nucleotide sequence ID" value="NZ_FNCZ01000010.1"/>
</dbReference>
<evidence type="ECO:0000256" key="7">
    <source>
        <dbReference type="ARBA" id="ARBA00023237"/>
    </source>
</evidence>
<dbReference type="InterPro" id="IPR000531">
    <property type="entry name" value="Beta-barrel_TonB"/>
</dbReference>
<reference evidence="14" key="1">
    <citation type="submission" date="2016-10" db="EMBL/GenBank/DDBJ databases">
        <authorList>
            <person name="Varghese N."/>
            <person name="Submissions S."/>
        </authorList>
    </citation>
    <scope>NUCLEOTIDE SEQUENCE [LARGE SCALE GENOMIC DNA]</scope>
    <source>
        <strain evidence="14">DSM 15363</strain>
    </source>
</reference>
<dbReference type="InterPro" id="IPR036942">
    <property type="entry name" value="Beta-barrel_TonB_sf"/>
</dbReference>
<evidence type="ECO:0000256" key="5">
    <source>
        <dbReference type="ARBA" id="ARBA00023077"/>
    </source>
</evidence>
<dbReference type="AlphaFoldDB" id="A0A1G8KAH8"/>
<dbReference type="NCBIfam" id="TIGR04057">
    <property type="entry name" value="SusC_RagA_signa"/>
    <property type="match status" value="1"/>
</dbReference>
<dbReference type="Pfam" id="PF07715">
    <property type="entry name" value="Plug"/>
    <property type="match status" value="1"/>
</dbReference>
<feature type="domain" description="TonB-dependent receptor plug" evidence="12">
    <location>
        <begin position="118"/>
        <end position="222"/>
    </location>
</feature>
<dbReference type="GO" id="GO:0009279">
    <property type="term" value="C:cell outer membrane"/>
    <property type="evidence" value="ECO:0007669"/>
    <property type="project" value="UniProtKB-SubCell"/>
</dbReference>
<evidence type="ECO:0000259" key="12">
    <source>
        <dbReference type="Pfam" id="PF07715"/>
    </source>
</evidence>
<proteinExistence type="inferred from homology"/>